<dbReference type="GO" id="GO:0004222">
    <property type="term" value="F:metalloendopeptidase activity"/>
    <property type="evidence" value="ECO:0007669"/>
    <property type="project" value="InterPro"/>
</dbReference>
<comment type="cofactor">
    <cofactor evidence="1">
        <name>Zn(2+)</name>
        <dbReference type="ChEBI" id="CHEBI:29105"/>
    </cofactor>
</comment>
<accession>A0A6B8J5Q8</accession>
<keyword evidence="7" id="KW-0482">Metalloprotease</keyword>
<evidence type="ECO:0000256" key="5">
    <source>
        <dbReference type="ARBA" id="ARBA00022801"/>
    </source>
</evidence>
<evidence type="ECO:0000256" key="3">
    <source>
        <dbReference type="ARBA" id="ARBA00022670"/>
    </source>
</evidence>
<dbReference type="Gene3D" id="2.60.40.2970">
    <property type="match status" value="1"/>
</dbReference>
<dbReference type="InterPro" id="IPR029463">
    <property type="entry name" value="Lys_MEP"/>
</dbReference>
<dbReference type="EMBL" id="JADUNP010000001">
    <property type="protein sequence ID" value="MBH1650598.1"/>
    <property type="molecule type" value="Genomic_DNA"/>
</dbReference>
<dbReference type="Pfam" id="PF14521">
    <property type="entry name" value="Aspzincin_M35"/>
    <property type="match status" value="1"/>
</dbReference>
<evidence type="ECO:0000256" key="2">
    <source>
        <dbReference type="ARBA" id="ARBA00010279"/>
    </source>
</evidence>
<evidence type="ECO:0000256" key="1">
    <source>
        <dbReference type="ARBA" id="ARBA00001947"/>
    </source>
</evidence>
<keyword evidence="3" id="KW-0645">Protease</keyword>
<name>A0A6B8J5Q8_STEMA</name>
<dbReference type="AlphaFoldDB" id="A0A6B8J5Q8"/>
<dbReference type="PANTHER" id="PTHR37016">
    <property type="match status" value="1"/>
</dbReference>
<keyword evidence="4" id="KW-0479">Metal-binding</keyword>
<dbReference type="Proteomes" id="UP000625930">
    <property type="component" value="Unassembled WGS sequence"/>
</dbReference>
<evidence type="ECO:0000256" key="4">
    <source>
        <dbReference type="ARBA" id="ARBA00022723"/>
    </source>
</evidence>
<sequence>MKAISWIGSAIIFLAGAASANAQLSVQMKQAAGAAMADVVVHVTYINSGAEALSIPERGLPRVLQDGRLWNDAFLVVSQDGDAAAYRGIIAHLSAAAREKTLTLEPGQRLVRQVNLSLNYELRPGQTYKISAPILRYRILDGTAAAGAAAIDKEASTSPVSMLIVAPLPRAGQRAETAPQEASRVASCPPARLKEVTAGIAAAAGIARSSKNYLESLYGYEFGESSIIVTFKETARYRSWFGEHGDPNIANPVNDRIRKTVSGVATRFALLKQPSCDCPEEMVGDTNAWISTAVPYVVNYCPRFFDLPVGPNVPSGSKAATIYHEVTHFSDTFALGTTDLDEQFPSPEDARYVARTARDLASEHSYGYEYFADNHGNEN</sequence>
<evidence type="ECO:0000256" key="7">
    <source>
        <dbReference type="ARBA" id="ARBA00023049"/>
    </source>
</evidence>
<dbReference type="GO" id="GO:0046872">
    <property type="term" value="F:metal ion binding"/>
    <property type="evidence" value="ECO:0007669"/>
    <property type="project" value="UniProtKB-KW"/>
</dbReference>
<dbReference type="PANTHER" id="PTHR37016:SF3">
    <property type="entry name" value="NEUTRAL PROTEASE 2-RELATED"/>
    <property type="match status" value="1"/>
</dbReference>
<dbReference type="SUPFAM" id="SSF55486">
    <property type="entry name" value="Metalloproteases ('zincins'), catalytic domain"/>
    <property type="match status" value="1"/>
</dbReference>
<dbReference type="InterPro" id="IPR050414">
    <property type="entry name" value="Fungal_M35_metalloproteases"/>
</dbReference>
<comment type="caution">
    <text evidence="8">The sequence shown here is derived from an EMBL/GenBank/DDBJ whole genome shotgun (WGS) entry which is preliminary data.</text>
</comment>
<evidence type="ECO:0000313" key="9">
    <source>
        <dbReference type="Proteomes" id="UP000625930"/>
    </source>
</evidence>
<comment type="similarity">
    <text evidence="2">Belongs to the peptidase M35 family.</text>
</comment>
<evidence type="ECO:0000256" key="6">
    <source>
        <dbReference type="ARBA" id="ARBA00022833"/>
    </source>
</evidence>
<proteinExistence type="inferred from homology"/>
<organism evidence="8 9">
    <name type="scientific">Stenotrophomonas maltophilia</name>
    <name type="common">Pseudomonas maltophilia</name>
    <name type="synonym">Xanthomonas maltophilia</name>
    <dbReference type="NCBI Taxonomy" id="40324"/>
    <lineage>
        <taxon>Bacteria</taxon>
        <taxon>Pseudomonadati</taxon>
        <taxon>Pseudomonadota</taxon>
        <taxon>Gammaproteobacteria</taxon>
        <taxon>Lysobacterales</taxon>
        <taxon>Lysobacteraceae</taxon>
        <taxon>Stenotrophomonas</taxon>
        <taxon>Stenotrophomonas maltophilia group</taxon>
    </lineage>
</organism>
<dbReference type="RefSeq" id="WP_154262985.1">
    <property type="nucleotide sequence ID" value="NZ_CP040438.1"/>
</dbReference>
<keyword evidence="6" id="KW-0862">Zinc</keyword>
<gene>
    <name evidence="8" type="ORF">I5U67_00095</name>
</gene>
<dbReference type="InterPro" id="IPR024079">
    <property type="entry name" value="MetalloPept_cat_dom_sf"/>
</dbReference>
<reference evidence="8" key="1">
    <citation type="submission" date="2020-11" db="EMBL/GenBank/DDBJ databases">
        <title>Enhanced detection system for hospital associated transmission using whole genome sequencing surveillance.</title>
        <authorList>
            <person name="Harrison L.H."/>
            <person name="Van Tyne D."/>
            <person name="Marsh J.W."/>
            <person name="Griffith M.P."/>
            <person name="Snyder D.J."/>
            <person name="Cooper V.S."/>
            <person name="Mustapha M."/>
        </authorList>
    </citation>
    <scope>NUCLEOTIDE SEQUENCE</scope>
    <source>
        <strain evidence="8">STEN00091</strain>
    </source>
</reference>
<dbReference type="GO" id="GO:0006508">
    <property type="term" value="P:proteolysis"/>
    <property type="evidence" value="ECO:0007669"/>
    <property type="project" value="UniProtKB-KW"/>
</dbReference>
<keyword evidence="5" id="KW-0378">Hydrolase</keyword>
<protein>
    <submittedName>
        <fullName evidence="8">Uncharacterized protein</fullName>
    </submittedName>
</protein>
<evidence type="ECO:0000313" key="8">
    <source>
        <dbReference type="EMBL" id="MBH1650598.1"/>
    </source>
</evidence>
<dbReference type="Gene3D" id="3.40.390.10">
    <property type="entry name" value="Collagenase (Catalytic Domain)"/>
    <property type="match status" value="1"/>
</dbReference>